<dbReference type="Proteomes" id="UP001301350">
    <property type="component" value="Unassembled WGS sequence"/>
</dbReference>
<comment type="caution">
    <text evidence="3">The sequence shown here is derived from an EMBL/GenBank/DDBJ whole genome shotgun (WGS) entry which is preliminary data.</text>
</comment>
<evidence type="ECO:0000256" key="2">
    <source>
        <dbReference type="SAM" id="Phobius"/>
    </source>
</evidence>
<gene>
    <name evidence="3" type="ORF">CDCA_CDCA05G1669</name>
</gene>
<evidence type="ECO:0000256" key="1">
    <source>
        <dbReference type="SAM" id="MobiDB-lite"/>
    </source>
</evidence>
<dbReference type="EMBL" id="JANCYW010000005">
    <property type="protein sequence ID" value="KAK4535644.1"/>
    <property type="molecule type" value="Genomic_DNA"/>
</dbReference>
<feature type="region of interest" description="Disordered" evidence="1">
    <location>
        <begin position="25"/>
        <end position="51"/>
    </location>
</feature>
<feature type="transmembrane region" description="Helical" evidence="2">
    <location>
        <begin position="136"/>
        <end position="162"/>
    </location>
</feature>
<name>A0AAV9ITS6_CYACA</name>
<dbReference type="AlphaFoldDB" id="A0AAV9ITS6"/>
<proteinExistence type="predicted"/>
<organism evidence="3 4">
    <name type="scientific">Cyanidium caldarium</name>
    <name type="common">Red alga</name>
    <dbReference type="NCBI Taxonomy" id="2771"/>
    <lineage>
        <taxon>Eukaryota</taxon>
        <taxon>Rhodophyta</taxon>
        <taxon>Bangiophyceae</taxon>
        <taxon>Cyanidiales</taxon>
        <taxon>Cyanidiaceae</taxon>
        <taxon>Cyanidium</taxon>
    </lineage>
</organism>
<keyword evidence="2" id="KW-0812">Transmembrane</keyword>
<reference evidence="3 4" key="1">
    <citation type="submission" date="2022-07" db="EMBL/GenBank/DDBJ databases">
        <title>Genome-wide signatures of adaptation to extreme environments.</title>
        <authorList>
            <person name="Cho C.H."/>
            <person name="Yoon H.S."/>
        </authorList>
    </citation>
    <scope>NUCLEOTIDE SEQUENCE [LARGE SCALE GENOMIC DNA]</scope>
    <source>
        <strain evidence="3 4">DBV 063 E5</strain>
    </source>
</reference>
<sequence length="182" mass="20388">MQLAFQVYPYRARFRTRRSTRCCRAPQPKLLLPGPPPPPPDFRTGRPERSGDGRDYAFIIVRSLDPVFGFGKETLFIVNGNPYSLEDLPGPLPPNWQLMATRKITRARRIVSSALAFVLGLICWPLWVIAAAAFSTFAVVAAVVLFLAAAGFGVVFWALSVIEDRIEEFERYSKSKPPDAFL</sequence>
<keyword evidence="4" id="KW-1185">Reference proteome</keyword>
<accession>A0AAV9ITS6</accession>
<evidence type="ECO:0000313" key="4">
    <source>
        <dbReference type="Proteomes" id="UP001301350"/>
    </source>
</evidence>
<protein>
    <submittedName>
        <fullName evidence="3">Uncharacterized protein</fullName>
    </submittedName>
</protein>
<keyword evidence="2" id="KW-0472">Membrane</keyword>
<evidence type="ECO:0000313" key="3">
    <source>
        <dbReference type="EMBL" id="KAK4535644.1"/>
    </source>
</evidence>
<feature type="transmembrane region" description="Helical" evidence="2">
    <location>
        <begin position="110"/>
        <end position="130"/>
    </location>
</feature>
<keyword evidence="2" id="KW-1133">Transmembrane helix</keyword>